<dbReference type="EMBL" id="JAYMYS010000005">
    <property type="protein sequence ID" value="KAK7391016.1"/>
    <property type="molecule type" value="Genomic_DNA"/>
</dbReference>
<evidence type="ECO:0000313" key="7">
    <source>
        <dbReference type="EMBL" id="KAK7391016.1"/>
    </source>
</evidence>
<dbReference type="Gene3D" id="3.30.430.20">
    <property type="entry name" value="Gnk2 domain, C-X8-C-X2-C motif"/>
    <property type="match status" value="2"/>
</dbReference>
<accession>A0AAN9S828</accession>
<evidence type="ECO:0000256" key="5">
    <source>
        <dbReference type="SAM" id="Phobius"/>
    </source>
</evidence>
<dbReference type="PANTHER" id="PTHR32099">
    <property type="entry name" value="CYSTEINE-RICH REPEAT SECRETORY PROTEIN"/>
    <property type="match status" value="1"/>
</dbReference>
<keyword evidence="5" id="KW-1133">Transmembrane helix</keyword>
<dbReference type="FunFam" id="3.30.430.20:FF:000012">
    <property type="entry name" value="Cysteine-rich receptor-like protein kinase 25"/>
    <property type="match status" value="1"/>
</dbReference>
<keyword evidence="5" id="KW-0812">Transmembrane</keyword>
<evidence type="ECO:0000259" key="6">
    <source>
        <dbReference type="PROSITE" id="PS51473"/>
    </source>
</evidence>
<name>A0AAN9S828_PSOTE</name>
<feature type="domain" description="Gnk2-homologous" evidence="6">
    <location>
        <begin position="20"/>
        <end position="127"/>
    </location>
</feature>
<dbReference type="PROSITE" id="PS51473">
    <property type="entry name" value="GNK2"/>
    <property type="match status" value="2"/>
</dbReference>
<dbReference type="Proteomes" id="UP001386955">
    <property type="component" value="Unassembled WGS sequence"/>
</dbReference>
<keyword evidence="5" id="KW-0472">Membrane</keyword>
<evidence type="ECO:0000313" key="8">
    <source>
        <dbReference type="Proteomes" id="UP001386955"/>
    </source>
</evidence>
<reference evidence="7 8" key="1">
    <citation type="submission" date="2024-01" db="EMBL/GenBank/DDBJ databases">
        <title>The genomes of 5 underutilized Papilionoideae crops provide insights into root nodulation and disease resistanc.</title>
        <authorList>
            <person name="Jiang F."/>
        </authorList>
    </citation>
    <scope>NUCLEOTIDE SEQUENCE [LARGE SCALE GENOMIC DNA]</scope>
    <source>
        <strain evidence="7">DUOXIRENSHENG_FW03</strain>
        <tissue evidence="7">Leaves</tissue>
    </source>
</reference>
<dbReference type="InterPro" id="IPR038408">
    <property type="entry name" value="GNK2_sf"/>
</dbReference>
<keyword evidence="1" id="KW-0732">Signal</keyword>
<dbReference type="Gene3D" id="1.10.510.10">
    <property type="entry name" value="Transferase(Phosphotransferase) domain 1"/>
    <property type="match status" value="1"/>
</dbReference>
<sequence length="486" mass="53202">MSSFEGLKFLCFATTQAQVPTFLHQNCSTNRTTADSVFQINLKTLVSSLSSNATAKNEFHNATVAGTKPSDTVYGLYMCRGDVPFELCAQCVVNATQKLSSDSECSLSKQAVIWYDECMVRYSNRSFFSTVDTTPRVGLLNTANISNQESFMRLLFDTMNETADEAVSAPNGAEKYATNEANISGFQTLYCLVQCTQDLSPQGCRTCLSVAIGQLSWCCLGKQGGRILNPSCNVRYELYPFYRSDTAVSAPSPEPSGFLPPTDSSNSGGSSVISSRTIVAIVVPITVAVLIFIVGIWLLSKRAAKKRNSTQDPKTETEISAVESLRFDFSTIEAATEKFSDANKLGEGGFGEVYKIISGKKNGSFYETDAGEDLLGYAWKLWKDETPLELLDHSLRESYAPNEVIKCIHIGLLCVQEDPIDRPTMASVVLMLDSYSVTLPAPNQPAFYIHGRTEPNMLKGLKIDQSTINSTSKSINEMSTSEVDPR</sequence>
<keyword evidence="8" id="KW-1185">Reference proteome</keyword>
<dbReference type="SUPFAM" id="SSF56112">
    <property type="entry name" value="Protein kinase-like (PK-like)"/>
    <property type="match status" value="2"/>
</dbReference>
<organism evidence="7 8">
    <name type="scientific">Psophocarpus tetragonolobus</name>
    <name type="common">Winged bean</name>
    <name type="synonym">Dolichos tetragonolobus</name>
    <dbReference type="NCBI Taxonomy" id="3891"/>
    <lineage>
        <taxon>Eukaryota</taxon>
        <taxon>Viridiplantae</taxon>
        <taxon>Streptophyta</taxon>
        <taxon>Embryophyta</taxon>
        <taxon>Tracheophyta</taxon>
        <taxon>Spermatophyta</taxon>
        <taxon>Magnoliopsida</taxon>
        <taxon>eudicotyledons</taxon>
        <taxon>Gunneridae</taxon>
        <taxon>Pentapetalae</taxon>
        <taxon>rosids</taxon>
        <taxon>fabids</taxon>
        <taxon>Fabales</taxon>
        <taxon>Fabaceae</taxon>
        <taxon>Papilionoideae</taxon>
        <taxon>50 kb inversion clade</taxon>
        <taxon>NPAAA clade</taxon>
        <taxon>indigoferoid/millettioid clade</taxon>
        <taxon>Phaseoleae</taxon>
        <taxon>Psophocarpus</taxon>
    </lineage>
</organism>
<dbReference type="PANTHER" id="PTHR32099:SF110">
    <property type="entry name" value="CYSTEINE-RICH RECEPTOR-KINASE-LIKE PROTEIN"/>
    <property type="match status" value="1"/>
</dbReference>
<evidence type="ECO:0000256" key="1">
    <source>
        <dbReference type="ARBA" id="ARBA00022729"/>
    </source>
</evidence>
<evidence type="ECO:0000256" key="2">
    <source>
        <dbReference type="ARBA" id="ARBA00022737"/>
    </source>
</evidence>
<keyword evidence="2" id="KW-0677">Repeat</keyword>
<feature type="domain" description="Gnk2-homologous" evidence="6">
    <location>
        <begin position="133"/>
        <end position="241"/>
    </location>
</feature>
<dbReference type="InterPro" id="IPR011009">
    <property type="entry name" value="Kinase-like_dom_sf"/>
</dbReference>
<gene>
    <name evidence="7" type="ORF">VNO78_19294</name>
</gene>
<dbReference type="CDD" id="cd23509">
    <property type="entry name" value="Gnk2-like"/>
    <property type="match status" value="2"/>
</dbReference>
<dbReference type="AlphaFoldDB" id="A0AAN9S828"/>
<protein>
    <recommendedName>
        <fullName evidence="6">Gnk2-homologous domain-containing protein</fullName>
    </recommendedName>
</protein>
<comment type="catalytic activity">
    <reaction evidence="4">
        <text>L-threonyl-[protein] + ATP = O-phospho-L-threonyl-[protein] + ADP + H(+)</text>
        <dbReference type="Rhea" id="RHEA:46608"/>
        <dbReference type="Rhea" id="RHEA-COMP:11060"/>
        <dbReference type="Rhea" id="RHEA-COMP:11605"/>
        <dbReference type="ChEBI" id="CHEBI:15378"/>
        <dbReference type="ChEBI" id="CHEBI:30013"/>
        <dbReference type="ChEBI" id="CHEBI:30616"/>
        <dbReference type="ChEBI" id="CHEBI:61977"/>
        <dbReference type="ChEBI" id="CHEBI:456216"/>
    </reaction>
</comment>
<dbReference type="Pfam" id="PF01657">
    <property type="entry name" value="Stress-antifung"/>
    <property type="match status" value="2"/>
</dbReference>
<evidence type="ECO:0000256" key="4">
    <source>
        <dbReference type="ARBA" id="ARBA00047951"/>
    </source>
</evidence>
<dbReference type="FunFam" id="3.30.430.20:FF:000013">
    <property type="entry name" value="Cysteine-rich RLK (RECEPTOR-like protein kinase) 23"/>
    <property type="match status" value="1"/>
</dbReference>
<comment type="caution">
    <text evidence="7">The sequence shown here is derived from an EMBL/GenBank/DDBJ whole genome shotgun (WGS) entry which is preliminary data.</text>
</comment>
<feature type="transmembrane region" description="Helical" evidence="5">
    <location>
        <begin position="278"/>
        <end position="299"/>
    </location>
</feature>
<proteinExistence type="predicted"/>
<dbReference type="InterPro" id="IPR002902">
    <property type="entry name" value="GNK2"/>
</dbReference>
<comment type="catalytic activity">
    <reaction evidence="3">
        <text>L-seryl-[protein] + ATP = O-phospho-L-seryl-[protein] + ADP + H(+)</text>
        <dbReference type="Rhea" id="RHEA:17989"/>
        <dbReference type="Rhea" id="RHEA-COMP:9863"/>
        <dbReference type="Rhea" id="RHEA-COMP:11604"/>
        <dbReference type="ChEBI" id="CHEBI:15378"/>
        <dbReference type="ChEBI" id="CHEBI:29999"/>
        <dbReference type="ChEBI" id="CHEBI:30616"/>
        <dbReference type="ChEBI" id="CHEBI:83421"/>
        <dbReference type="ChEBI" id="CHEBI:456216"/>
    </reaction>
</comment>
<evidence type="ECO:0000256" key="3">
    <source>
        <dbReference type="ARBA" id="ARBA00047558"/>
    </source>
</evidence>